<dbReference type="Proteomes" id="UP000553632">
    <property type="component" value="Unassembled WGS sequence"/>
</dbReference>
<gene>
    <name evidence="2" type="ORF">FOZ63_029608</name>
</gene>
<name>A0A7J6RL39_PEROL</name>
<comment type="caution">
    <text evidence="2">The sequence shown here is derived from an EMBL/GenBank/DDBJ whole genome shotgun (WGS) entry which is preliminary data.</text>
</comment>
<feature type="signal peptide" evidence="1">
    <location>
        <begin position="1"/>
        <end position="20"/>
    </location>
</feature>
<organism evidence="2 3">
    <name type="scientific">Perkinsus olseni</name>
    <name type="common">Perkinsus atlanticus</name>
    <dbReference type="NCBI Taxonomy" id="32597"/>
    <lineage>
        <taxon>Eukaryota</taxon>
        <taxon>Sar</taxon>
        <taxon>Alveolata</taxon>
        <taxon>Perkinsozoa</taxon>
        <taxon>Perkinsea</taxon>
        <taxon>Perkinsida</taxon>
        <taxon>Perkinsidae</taxon>
        <taxon>Perkinsus</taxon>
    </lineage>
</organism>
<dbReference type="AlphaFoldDB" id="A0A7J6RL39"/>
<keyword evidence="1" id="KW-0732">Signal</keyword>
<evidence type="ECO:0000313" key="2">
    <source>
        <dbReference type="EMBL" id="KAF4721081.1"/>
    </source>
</evidence>
<reference evidence="2 3" key="1">
    <citation type="submission" date="2020-04" db="EMBL/GenBank/DDBJ databases">
        <title>Perkinsus olseni comparative genomics.</title>
        <authorList>
            <person name="Bogema D.R."/>
        </authorList>
    </citation>
    <scope>NUCLEOTIDE SEQUENCE [LARGE SCALE GENOMIC DNA]</scope>
    <source>
        <strain evidence="2 3">ATCC PRA-207</strain>
    </source>
</reference>
<accession>A0A7J6RL39</accession>
<proteinExistence type="predicted"/>
<dbReference type="EMBL" id="JABANO010024957">
    <property type="protein sequence ID" value="KAF4721081.1"/>
    <property type="molecule type" value="Genomic_DNA"/>
</dbReference>
<evidence type="ECO:0000256" key="1">
    <source>
        <dbReference type="SAM" id="SignalP"/>
    </source>
</evidence>
<evidence type="ECO:0000313" key="3">
    <source>
        <dbReference type="Proteomes" id="UP000553632"/>
    </source>
</evidence>
<feature type="chain" id="PRO_5029565294" evidence="1">
    <location>
        <begin position="21"/>
        <end position="389"/>
    </location>
</feature>
<feature type="non-terminal residue" evidence="2">
    <location>
        <position position="1"/>
    </location>
</feature>
<sequence length="389" mass="43824">MRSRRRAPLWVALAVLGTRGVKLSGSMMLGRDKGPLVDMTAEEVAALPVPVLVSLTKGVWHSLTPAQVSRLPSRTLHVIPVQAVTLDTLTSYPPRTFQHSPRPTEEMIANQPSIEDQQQILSRLDSDASISPEAFLQERAGQARYSHAGPARGYWSDWTNWYCDKYYWWQWCGEVAFVRTKALAESIKKMSARLKKAETQYLPSSLRLESLDAQIDGFRLNESLMLIDPTGEHDGLTPRAASLYKAVQVEQPAVESAFKEKYPELHELEDAIKVQVDASKDMMGEQFTKSSEEVNGNIDRLAKHLLEQTEETDKNLHKTTLFVTRPETDSISLRSKAVDENDEWGLHVYHEILNDATVDKLSKAAMRVLRKAARGSSRSLGRVQKDNDR</sequence>
<protein>
    <submittedName>
        <fullName evidence="2">Uncharacterized protein</fullName>
    </submittedName>
</protein>
<keyword evidence="3" id="KW-1185">Reference proteome</keyword>